<sequence length="453" mass="46925">RPSGGEASANARDNASGEASSGNATGDNRASNHPASNHPATTTPAATTPPATTPAATPATTPAEKPPAATPPATTAPATTPPATTPPATTPPATTPPATTPAATTPPATTPAATPATTPPGTTAASTPAEPALEPLAPETTQRLRGVPEVEEAPSLPPPPFSQLGQGHVPDDSSPRALRPKDTVEEPEPDPEECEAAATANSEVEPHDSVSACAASETGSIVGDPTTSQSVKRLEPPHRSQEEAAYGLSDSGHIQVLSAPRISHSERDFMAALRAVNEDVITECVINTKNSRAWSLAMPTCRISRACFARGFAKRNEGIPYEIKFDFDRKKDNVLIAAFCLFGDGSVDKGMGYEKLTVDIEHAVMKRCCQLAGLDEAGAAAVQVAALTMHQGAVQARTEGPTESAAQAAASKEKDKEYPEHEDSKVNWFSLGWPSAKYLSLSSEICKANAEKG</sequence>
<name>A0AA36IQS7_9DINO</name>
<reference evidence="2" key="1">
    <citation type="submission" date="2023-08" db="EMBL/GenBank/DDBJ databases">
        <authorList>
            <person name="Chen Y."/>
            <person name="Shah S."/>
            <person name="Dougan E. K."/>
            <person name="Thang M."/>
            <person name="Chan C."/>
        </authorList>
    </citation>
    <scope>NUCLEOTIDE SEQUENCE</scope>
</reference>
<protein>
    <submittedName>
        <fullName evidence="2">Uncharacterized protein</fullName>
    </submittedName>
</protein>
<feature type="compositionally biased region" description="Pro residues" evidence="1">
    <location>
        <begin position="79"/>
        <end position="99"/>
    </location>
</feature>
<feature type="compositionally biased region" description="Acidic residues" evidence="1">
    <location>
        <begin position="185"/>
        <end position="195"/>
    </location>
</feature>
<feature type="compositionally biased region" description="Polar residues" evidence="1">
    <location>
        <begin position="11"/>
        <end position="35"/>
    </location>
</feature>
<dbReference type="Proteomes" id="UP001178507">
    <property type="component" value="Unassembled WGS sequence"/>
</dbReference>
<accession>A0AA36IQS7</accession>
<gene>
    <name evidence="2" type="ORF">EVOR1521_LOCUS17413</name>
</gene>
<feature type="non-terminal residue" evidence="2">
    <location>
        <position position="453"/>
    </location>
</feature>
<comment type="caution">
    <text evidence="2">The sequence shown here is derived from an EMBL/GenBank/DDBJ whole genome shotgun (WGS) entry which is preliminary data.</text>
</comment>
<feature type="region of interest" description="Disordered" evidence="1">
    <location>
        <begin position="1"/>
        <end position="238"/>
    </location>
</feature>
<evidence type="ECO:0000313" key="3">
    <source>
        <dbReference type="Proteomes" id="UP001178507"/>
    </source>
</evidence>
<evidence type="ECO:0000256" key="1">
    <source>
        <dbReference type="SAM" id="MobiDB-lite"/>
    </source>
</evidence>
<dbReference type="AlphaFoldDB" id="A0AA36IQS7"/>
<feature type="compositionally biased region" description="Low complexity" evidence="1">
    <location>
        <begin position="100"/>
        <end position="141"/>
    </location>
</feature>
<feature type="compositionally biased region" description="Basic and acidic residues" evidence="1">
    <location>
        <begin position="411"/>
        <end position="423"/>
    </location>
</feature>
<keyword evidence="3" id="KW-1185">Reference proteome</keyword>
<dbReference type="EMBL" id="CAUJNA010002312">
    <property type="protein sequence ID" value="CAJ1392272.1"/>
    <property type="molecule type" value="Genomic_DNA"/>
</dbReference>
<proteinExistence type="predicted"/>
<organism evidence="2 3">
    <name type="scientific">Effrenium voratum</name>
    <dbReference type="NCBI Taxonomy" id="2562239"/>
    <lineage>
        <taxon>Eukaryota</taxon>
        <taxon>Sar</taxon>
        <taxon>Alveolata</taxon>
        <taxon>Dinophyceae</taxon>
        <taxon>Suessiales</taxon>
        <taxon>Symbiodiniaceae</taxon>
        <taxon>Effrenium</taxon>
    </lineage>
</organism>
<evidence type="ECO:0000313" key="2">
    <source>
        <dbReference type="EMBL" id="CAJ1392272.1"/>
    </source>
</evidence>
<feature type="region of interest" description="Disordered" evidence="1">
    <location>
        <begin position="395"/>
        <end position="423"/>
    </location>
</feature>
<feature type="compositionally biased region" description="Low complexity" evidence="1">
    <location>
        <begin position="39"/>
        <end position="63"/>
    </location>
</feature>
<feature type="compositionally biased region" description="Basic and acidic residues" evidence="1">
    <location>
        <begin position="169"/>
        <end position="184"/>
    </location>
</feature>
<feature type="non-terminal residue" evidence="2">
    <location>
        <position position="1"/>
    </location>
</feature>